<reference evidence="1" key="1">
    <citation type="submission" date="2022-12" db="EMBL/GenBank/DDBJ databases">
        <title>Genome Sequence of Lasiodiplodia mahajangana.</title>
        <authorList>
            <person name="Buettner E."/>
        </authorList>
    </citation>
    <scope>NUCLEOTIDE SEQUENCE</scope>
    <source>
        <strain evidence="1">VT137</strain>
    </source>
</reference>
<keyword evidence="2" id="KW-1185">Reference proteome</keyword>
<protein>
    <submittedName>
        <fullName evidence="1">Uncharacterized protein</fullName>
    </submittedName>
</protein>
<proteinExistence type="predicted"/>
<gene>
    <name evidence="1" type="ORF">O1611_g5242</name>
</gene>
<sequence length="240" mass="26940">MLKMSSTSTESLKEYNDPQAIFYLISLEDGHQLPQKVPKDPEDMLTTLYFWATRIENTVSQNGNQGKDTQASWDRAAYRAKLLDYLTRSTPWMMVISDDAVSLPEEPITGEYDHDKHIYQKTVHQFLEAKVPEIPVAKLLMIERYIAETMVLGQHTLSGVLRFALALPLTDTGSSAQLGFRVLTLAFEKISGGRAMTMKASETSYQAGLNQDIFDHQTFDPEDLERGKALVLDAAFDVAA</sequence>
<evidence type="ECO:0000313" key="1">
    <source>
        <dbReference type="EMBL" id="KAJ8128390.1"/>
    </source>
</evidence>
<evidence type="ECO:0000313" key="2">
    <source>
        <dbReference type="Proteomes" id="UP001153332"/>
    </source>
</evidence>
<dbReference type="EMBL" id="JAPUUL010001084">
    <property type="protein sequence ID" value="KAJ8128390.1"/>
    <property type="molecule type" value="Genomic_DNA"/>
</dbReference>
<organism evidence="1 2">
    <name type="scientific">Lasiodiplodia mahajangana</name>
    <dbReference type="NCBI Taxonomy" id="1108764"/>
    <lineage>
        <taxon>Eukaryota</taxon>
        <taxon>Fungi</taxon>
        <taxon>Dikarya</taxon>
        <taxon>Ascomycota</taxon>
        <taxon>Pezizomycotina</taxon>
        <taxon>Dothideomycetes</taxon>
        <taxon>Dothideomycetes incertae sedis</taxon>
        <taxon>Botryosphaeriales</taxon>
        <taxon>Botryosphaeriaceae</taxon>
        <taxon>Lasiodiplodia</taxon>
    </lineage>
</organism>
<name>A0ACC2JLJ8_9PEZI</name>
<comment type="caution">
    <text evidence="1">The sequence shown here is derived from an EMBL/GenBank/DDBJ whole genome shotgun (WGS) entry which is preliminary data.</text>
</comment>
<dbReference type="Proteomes" id="UP001153332">
    <property type="component" value="Unassembled WGS sequence"/>
</dbReference>
<accession>A0ACC2JLJ8</accession>